<dbReference type="InterPro" id="IPR011333">
    <property type="entry name" value="SKP1/BTB/POZ_sf"/>
</dbReference>
<dbReference type="Proteomes" id="UP000215127">
    <property type="component" value="Chromosome 19"/>
</dbReference>
<proteinExistence type="predicted"/>
<dbReference type="CDD" id="cd18186">
    <property type="entry name" value="BTB_POZ_ZBTB_KLHL-like"/>
    <property type="match status" value="1"/>
</dbReference>
<dbReference type="PANTHER" id="PTHR47843">
    <property type="entry name" value="BTB DOMAIN-CONTAINING PROTEIN-RELATED"/>
    <property type="match status" value="1"/>
</dbReference>
<gene>
    <name evidence="2" type="ORF">ZT3D7_G11640</name>
</gene>
<protein>
    <recommendedName>
        <fullName evidence="1">BTB domain-containing protein</fullName>
    </recommendedName>
</protein>
<evidence type="ECO:0000313" key="2">
    <source>
        <dbReference type="EMBL" id="SMQ56485.1"/>
    </source>
</evidence>
<accession>A0A1X7SA12</accession>
<sequence>MPSSLEASVIDRADRAVIHRASRAPSECFTSDIVTIDVGPPHDKQTFSVHTDLLCYYSGYFKAALRGRFIEARTKHIDLPSNEIDVFTAFVHWIYTRILPGPDEDAAIATLSQLWVFGDQRQIPLLQNEAIDQIARAASKQGHIPKAFVPYVYCYTTCNSPLRRLAIDLVCKGCPRGLSDFFEKWDKQMLIDLAEAHMSDPRVGLIAGQRVRHMDYYVEDQGQDPAGAMEGYGYLRHLYEPSMEFPTSCGDGGLKDGGGD</sequence>
<dbReference type="PANTHER" id="PTHR47843:SF2">
    <property type="entry name" value="BTB DOMAIN-CONTAINING PROTEIN"/>
    <property type="match status" value="1"/>
</dbReference>
<dbReference type="STRING" id="1276538.A0A1X7SA12"/>
<dbReference type="PROSITE" id="PS50097">
    <property type="entry name" value="BTB"/>
    <property type="match status" value="1"/>
</dbReference>
<dbReference type="AlphaFoldDB" id="A0A1X7SA12"/>
<feature type="domain" description="BTB" evidence="1">
    <location>
        <begin position="32"/>
        <end position="103"/>
    </location>
</feature>
<reference evidence="2 3" key="1">
    <citation type="submission" date="2016-06" db="EMBL/GenBank/DDBJ databases">
        <authorList>
            <person name="Kjaerup R.B."/>
            <person name="Dalgaard T.S."/>
            <person name="Juul-Madsen H.R."/>
        </authorList>
    </citation>
    <scope>NUCLEOTIDE SEQUENCE [LARGE SCALE GENOMIC DNA]</scope>
</reference>
<dbReference type="SUPFAM" id="SSF54695">
    <property type="entry name" value="POZ domain"/>
    <property type="match status" value="1"/>
</dbReference>
<dbReference type="Pfam" id="PF00651">
    <property type="entry name" value="BTB"/>
    <property type="match status" value="1"/>
</dbReference>
<evidence type="ECO:0000259" key="1">
    <source>
        <dbReference type="PROSITE" id="PS50097"/>
    </source>
</evidence>
<evidence type="ECO:0000313" key="3">
    <source>
        <dbReference type="Proteomes" id="UP000215127"/>
    </source>
</evidence>
<organism evidence="2 3">
    <name type="scientific">Zymoseptoria tritici (strain ST99CH_3D7)</name>
    <dbReference type="NCBI Taxonomy" id="1276538"/>
    <lineage>
        <taxon>Eukaryota</taxon>
        <taxon>Fungi</taxon>
        <taxon>Dikarya</taxon>
        <taxon>Ascomycota</taxon>
        <taxon>Pezizomycotina</taxon>
        <taxon>Dothideomycetes</taxon>
        <taxon>Dothideomycetidae</taxon>
        <taxon>Mycosphaerellales</taxon>
        <taxon>Mycosphaerellaceae</taxon>
        <taxon>Zymoseptoria</taxon>
    </lineage>
</organism>
<dbReference type="EMBL" id="LT853707">
    <property type="protein sequence ID" value="SMQ56485.1"/>
    <property type="molecule type" value="Genomic_DNA"/>
</dbReference>
<dbReference type="Gene3D" id="3.30.710.10">
    <property type="entry name" value="Potassium Channel Kv1.1, Chain A"/>
    <property type="match status" value="1"/>
</dbReference>
<name>A0A1X7SA12_ZYMT9</name>
<dbReference type="InterPro" id="IPR000210">
    <property type="entry name" value="BTB/POZ_dom"/>
</dbReference>
<keyword evidence="3" id="KW-1185">Reference proteome</keyword>